<sequence length="826" mass="93015">MHSSSRNGILQPLSLLSLFLPISYGFHNELLNIAKKLFAEVEFNIDGLCHGFTLRWIESVFLGMEDVFHTRIEDILKRQQEIISSMENINSGKKTFKDHPDLIDIMAFFNSLIIYQNSRGFKQLFPNAEGINQLSISKISTIASSNNIQKLGGLKSIYSETLMLDEQELTAYLNDISDLIKKLNFKNDTPIAIHLNNGNHAITLCYKKGKWKCMDINFYTSFSLEAESSTDVTEKITRGYKADDAHFGAFGVHVITTGNNPYIKQLTDQLDQWKLKRPVKKINLLHPEINCLAMLASMYGDVATIKRLKSDHFNFKTGSFEGIPIIFQSLSSENSAETIRELHQCGVDLNNIQPKNFTLPWLIGSLLSMKMDLTLSLFAVIEGNLPAIDTLYELGADFKISVSYPLVSLRKMAKLWNITEKMEEFLKLQSKCWFSVRLTPYDLLEMRYPNFLLGLRLIKAVQSDSIKEVEALHKQGADLHFLNAQGLLPLNIAVEKNRPDMIKTLVDLGADLYRANAHGMTSVDIAIEKKEAKLLNTLIRLGANLTRANTQKQTPLDKAIEEDDLQLLNILVELGVDLHRVNTKGITPLEQASHKGSSKLIEAIAKRGVKLDETNAQGFTPILIAALNGSYSCFNKFVEYRVNHQKSLIISTKTISSLEPFCNELGKAKLRKLQLLIGKRLLIDPSNDKISISPDEILNEIIEDNSKLMEAGSLKTARTKINDVKIKDSIAKAAFILNEYTDSNSSALRFFRGHWNRHHIKDVSEIIKKIDLNLISTKNELKQELNQIKLVNQNGSFAQCIKLINKLFESSGGPVAAANRFLVSSR</sequence>
<name>G9ELB6_9GAMM</name>
<dbReference type="PROSITE" id="PS50297">
    <property type="entry name" value="ANK_REP_REGION"/>
    <property type="match status" value="1"/>
</dbReference>
<gene>
    <name evidence="5" type="ORF">LDG_6178</name>
</gene>
<dbReference type="InterPro" id="IPR002110">
    <property type="entry name" value="Ankyrin_rpt"/>
</dbReference>
<protein>
    <recommendedName>
        <fullName evidence="4">RavJ-like C-terminal domain-containing protein</fullName>
    </recommendedName>
</protein>
<dbReference type="InParanoid" id="G9ELB6"/>
<dbReference type="EMBL" id="JH413808">
    <property type="protein sequence ID" value="EHL32005.1"/>
    <property type="molecule type" value="Genomic_DNA"/>
</dbReference>
<dbReference type="SUPFAM" id="SSF48403">
    <property type="entry name" value="Ankyrin repeat"/>
    <property type="match status" value="2"/>
</dbReference>
<dbReference type="OrthoDB" id="5653232at2"/>
<evidence type="ECO:0000256" key="3">
    <source>
        <dbReference type="PROSITE-ProRule" id="PRU00023"/>
    </source>
</evidence>
<dbReference type="PROSITE" id="PS50088">
    <property type="entry name" value="ANK_REPEAT"/>
    <property type="match status" value="4"/>
</dbReference>
<keyword evidence="6" id="KW-1185">Reference proteome</keyword>
<dbReference type="PANTHER" id="PTHR24198">
    <property type="entry name" value="ANKYRIN REPEAT AND PROTEIN KINASE DOMAIN-CONTAINING PROTEIN"/>
    <property type="match status" value="1"/>
</dbReference>
<dbReference type="HOGENOM" id="CLU_342823_0_0_6"/>
<dbReference type="Proteomes" id="UP000002770">
    <property type="component" value="Unassembled WGS sequence"/>
</dbReference>
<proteinExistence type="predicted"/>
<dbReference type="PANTHER" id="PTHR24198:SF165">
    <property type="entry name" value="ANKYRIN REPEAT-CONTAINING PROTEIN-RELATED"/>
    <property type="match status" value="1"/>
</dbReference>
<feature type="repeat" description="ANK" evidence="3">
    <location>
        <begin position="485"/>
        <end position="517"/>
    </location>
</feature>
<evidence type="ECO:0000313" key="6">
    <source>
        <dbReference type="Proteomes" id="UP000002770"/>
    </source>
</evidence>
<dbReference type="AlphaFoldDB" id="G9ELB6"/>
<dbReference type="Pfam" id="PF18493">
    <property type="entry name" value="DUF5617"/>
    <property type="match status" value="1"/>
</dbReference>
<dbReference type="SMART" id="SM00248">
    <property type="entry name" value="ANK"/>
    <property type="match status" value="7"/>
</dbReference>
<evidence type="ECO:0000256" key="2">
    <source>
        <dbReference type="ARBA" id="ARBA00023043"/>
    </source>
</evidence>
<keyword evidence="2 3" id="KW-0040">ANK repeat</keyword>
<dbReference type="InterPro" id="IPR036770">
    <property type="entry name" value="Ankyrin_rpt-contain_sf"/>
</dbReference>
<feature type="repeat" description="ANK" evidence="3">
    <location>
        <begin position="551"/>
        <end position="583"/>
    </location>
</feature>
<dbReference type="Gene3D" id="1.25.40.20">
    <property type="entry name" value="Ankyrin repeat-containing domain"/>
    <property type="match status" value="1"/>
</dbReference>
<accession>G9ELB6</accession>
<feature type="domain" description="RavJ-like C-terminal" evidence="4">
    <location>
        <begin position="725"/>
        <end position="804"/>
    </location>
</feature>
<dbReference type="InterPro" id="IPR041234">
    <property type="entry name" value="RavJ-like_C"/>
</dbReference>
<evidence type="ECO:0000313" key="5">
    <source>
        <dbReference type="EMBL" id="EHL32005.1"/>
    </source>
</evidence>
<dbReference type="eggNOG" id="COG0666">
    <property type="taxonomic scope" value="Bacteria"/>
</dbReference>
<dbReference type="STRING" id="658187.LDG_6178"/>
<dbReference type="Pfam" id="PF12796">
    <property type="entry name" value="Ank_2"/>
    <property type="match status" value="2"/>
</dbReference>
<keyword evidence="1" id="KW-0677">Repeat</keyword>
<dbReference type="RefSeq" id="WP_006870116.1">
    <property type="nucleotide sequence ID" value="NZ_JH413808.1"/>
</dbReference>
<feature type="repeat" description="ANK" evidence="3">
    <location>
        <begin position="584"/>
        <end position="616"/>
    </location>
</feature>
<evidence type="ECO:0000256" key="1">
    <source>
        <dbReference type="ARBA" id="ARBA00022737"/>
    </source>
</evidence>
<feature type="repeat" description="ANK" evidence="3">
    <location>
        <begin position="518"/>
        <end position="550"/>
    </location>
</feature>
<organism evidence="5 6">
    <name type="scientific">Legionella drancourtii LLAP12</name>
    <dbReference type="NCBI Taxonomy" id="658187"/>
    <lineage>
        <taxon>Bacteria</taxon>
        <taxon>Pseudomonadati</taxon>
        <taxon>Pseudomonadota</taxon>
        <taxon>Gammaproteobacteria</taxon>
        <taxon>Legionellales</taxon>
        <taxon>Legionellaceae</taxon>
        <taxon>Legionella</taxon>
    </lineage>
</organism>
<reference evidence="5 6" key="1">
    <citation type="journal article" date="2011" name="BMC Genomics">
        <title>Insight into cross-talk between intra-amoebal pathogens.</title>
        <authorList>
            <person name="Gimenez G."/>
            <person name="Bertelli C."/>
            <person name="Moliner C."/>
            <person name="Robert C."/>
            <person name="Raoult D."/>
            <person name="Fournier P.E."/>
            <person name="Greub G."/>
        </authorList>
    </citation>
    <scope>NUCLEOTIDE SEQUENCE [LARGE SCALE GENOMIC DNA]</scope>
    <source>
        <strain evidence="5 6">LLAP12</strain>
    </source>
</reference>
<evidence type="ECO:0000259" key="4">
    <source>
        <dbReference type="Pfam" id="PF18493"/>
    </source>
</evidence>